<evidence type="ECO:0000313" key="2">
    <source>
        <dbReference type="EMBL" id="GGS26088.1"/>
    </source>
</evidence>
<dbReference type="Proteomes" id="UP000620633">
    <property type="component" value="Unassembled WGS sequence"/>
</dbReference>
<dbReference type="SUPFAM" id="SSF53756">
    <property type="entry name" value="UDP-Glycosyltransferase/glycogen phosphorylase"/>
    <property type="match status" value="1"/>
</dbReference>
<keyword evidence="3" id="KW-1185">Reference proteome</keyword>
<evidence type="ECO:0000313" key="3">
    <source>
        <dbReference type="Proteomes" id="UP000620633"/>
    </source>
</evidence>
<dbReference type="CDD" id="cd03801">
    <property type="entry name" value="GT4_PimA-like"/>
    <property type="match status" value="1"/>
</dbReference>
<comment type="caution">
    <text evidence="2">The sequence shown here is derived from an EMBL/GenBank/DDBJ whole genome shotgun (WGS) entry which is preliminary data.</text>
</comment>
<name>A0ABQ2SIL9_9DEIO</name>
<reference evidence="3" key="1">
    <citation type="journal article" date="2019" name="Int. J. Syst. Evol. Microbiol.">
        <title>The Global Catalogue of Microorganisms (GCM) 10K type strain sequencing project: providing services to taxonomists for standard genome sequencing and annotation.</title>
        <authorList>
            <consortium name="The Broad Institute Genomics Platform"/>
            <consortium name="The Broad Institute Genome Sequencing Center for Infectious Disease"/>
            <person name="Wu L."/>
            <person name="Ma J."/>
        </authorList>
    </citation>
    <scope>NUCLEOTIDE SEQUENCE [LARGE SCALE GENOMIC DNA]</scope>
    <source>
        <strain evidence="3">JCM 31406</strain>
    </source>
</reference>
<feature type="domain" description="Glycosyl transferase family 1" evidence="1">
    <location>
        <begin position="60"/>
        <end position="221"/>
    </location>
</feature>
<dbReference type="EMBL" id="BMQO01000005">
    <property type="protein sequence ID" value="GGS26088.1"/>
    <property type="molecule type" value="Genomic_DNA"/>
</dbReference>
<dbReference type="Pfam" id="PF00534">
    <property type="entry name" value="Glycos_transf_1"/>
    <property type="match status" value="1"/>
</dbReference>
<evidence type="ECO:0000259" key="1">
    <source>
        <dbReference type="Pfam" id="PF00534"/>
    </source>
</evidence>
<protein>
    <recommendedName>
        <fullName evidence="1">Glycosyl transferase family 1 domain-containing protein</fullName>
    </recommendedName>
</protein>
<proteinExistence type="predicted"/>
<dbReference type="PANTHER" id="PTHR12526">
    <property type="entry name" value="GLYCOSYLTRANSFERASE"/>
    <property type="match status" value="1"/>
</dbReference>
<dbReference type="Gene3D" id="3.40.50.2000">
    <property type="entry name" value="Glycogen Phosphorylase B"/>
    <property type="match status" value="2"/>
</dbReference>
<sequence length="245" mass="27362">MLYTSSFLKSVLDRLIIGRVLSSAEAVFALHETEKKYLKSRFSLSNIELLPNGIEIKNKELSDIQDRNEKIIFLARLSPRKRVDLFLESAKILLAEGEYQFEIYGPDGGDADYVNEFIANNGLGHSIKYFGEVSNNDSLKIFQNSKIYVLPSDNEPFPMSLLEALSCGIPSIITDSNQISDLVMEKESALVCRGAPVEIADAIRYLSKNDSARKKISENGRMLIRDKLSADIVTSKLVSAYGVKQ</sequence>
<dbReference type="InterPro" id="IPR001296">
    <property type="entry name" value="Glyco_trans_1"/>
</dbReference>
<organism evidence="2 3">
    <name type="scientific">Deinococcus knuensis</name>
    <dbReference type="NCBI Taxonomy" id="1837380"/>
    <lineage>
        <taxon>Bacteria</taxon>
        <taxon>Thermotogati</taxon>
        <taxon>Deinococcota</taxon>
        <taxon>Deinococci</taxon>
        <taxon>Deinococcales</taxon>
        <taxon>Deinococcaceae</taxon>
        <taxon>Deinococcus</taxon>
    </lineage>
</organism>
<accession>A0ABQ2SIL9</accession>
<gene>
    <name evidence="2" type="ORF">GCM10008961_17010</name>
</gene>